<dbReference type="EMBL" id="KE504207">
    <property type="protein sequence ID" value="EPS95425.1"/>
    <property type="molecule type" value="Genomic_DNA"/>
</dbReference>
<dbReference type="InterPro" id="IPR036691">
    <property type="entry name" value="Endo/exonu/phosph_ase_sf"/>
</dbReference>
<dbReference type="InterPro" id="IPR000300">
    <property type="entry name" value="IPPc"/>
</dbReference>
<dbReference type="PANTHER" id="PTHR11200">
    <property type="entry name" value="INOSITOL 5-PHOSPHATASE"/>
    <property type="match status" value="1"/>
</dbReference>
<keyword evidence="1" id="KW-0812">Transmembrane</keyword>
<dbReference type="SUPFAM" id="SSF56219">
    <property type="entry name" value="DNase I-like"/>
    <property type="match status" value="1"/>
</dbReference>
<gene>
    <name evidence="3" type="ORF">FOMPIDRAFT_85380</name>
</gene>
<keyword evidence="1" id="KW-0472">Membrane</keyword>
<organism evidence="3 4">
    <name type="scientific">Fomitopsis schrenkii</name>
    <name type="common">Brown rot fungus</name>
    <dbReference type="NCBI Taxonomy" id="2126942"/>
    <lineage>
        <taxon>Eukaryota</taxon>
        <taxon>Fungi</taxon>
        <taxon>Dikarya</taxon>
        <taxon>Basidiomycota</taxon>
        <taxon>Agaricomycotina</taxon>
        <taxon>Agaricomycetes</taxon>
        <taxon>Polyporales</taxon>
        <taxon>Fomitopsis</taxon>
    </lineage>
</organism>
<accession>S8F0S0</accession>
<dbReference type="InterPro" id="IPR046985">
    <property type="entry name" value="IP5"/>
</dbReference>
<dbReference type="HOGENOM" id="CLU_025224_0_0_1"/>
<evidence type="ECO:0000259" key="2">
    <source>
        <dbReference type="SMART" id="SM00128"/>
    </source>
</evidence>
<dbReference type="Pfam" id="PF22669">
    <property type="entry name" value="Exo_endo_phos2"/>
    <property type="match status" value="1"/>
</dbReference>
<evidence type="ECO:0000313" key="4">
    <source>
        <dbReference type="Proteomes" id="UP000015241"/>
    </source>
</evidence>
<dbReference type="OrthoDB" id="62798at2759"/>
<dbReference type="GO" id="GO:0004439">
    <property type="term" value="F:phosphatidylinositol-4,5-bisphosphate 5-phosphatase activity"/>
    <property type="evidence" value="ECO:0007669"/>
    <property type="project" value="TreeGrafter"/>
</dbReference>
<dbReference type="AlphaFoldDB" id="S8F0S0"/>
<dbReference type="PANTHER" id="PTHR11200:SF286">
    <property type="entry name" value="5-PHOSPHATASE, PUTATIVE (AFU_ORTHOLOGUE AFUA_5G07600)-RELATED"/>
    <property type="match status" value="1"/>
</dbReference>
<feature type="transmembrane region" description="Helical" evidence="1">
    <location>
        <begin position="390"/>
        <end position="423"/>
    </location>
</feature>
<sequence>MSQDDRITVLIASYNTNLQAERGLPQDLVDWLSPTLDASALRIEEVEHPSRAADIVAVGFQELLPLHWGFASLSKSVIENRNALILSQIEAHAPNKEKYSLIAKVVNVGVALLVYGRDDGVARRVCDVQTQWTGCGPAYLGNKGAVGVRFRVAGKDGGVGEVYTFVCAHLTAHGYNLPQRIHDYHQIVGTLLFQPSPGSDRNEPSTIYDTSHLFFFGDLNFRLAIPASHPLGTLSHEALTQKLASEADREVLKDCDELRIERDERRSCFVGFREGEFWKFKCSYKYKLGEVETYDRKRAPAWTDRIMYTTHTDAPDHPQDTAIENLLYTSIPSYTTSDHKPIVSLLLLPPPAPATAETQPPKLRLPPDYTPRPDPCATLKRYTGRVLGRILGYIWCLLTLVGAGSTVLGIGNFILGLGAWGWWRSRGSVLP</sequence>
<protein>
    <recommendedName>
        <fullName evidence="2">Inositol polyphosphate-related phosphatase domain-containing protein</fullName>
    </recommendedName>
</protein>
<dbReference type="InParanoid" id="S8F0S0"/>
<reference evidence="3 4" key="1">
    <citation type="journal article" date="2012" name="Science">
        <title>The Paleozoic origin of enzymatic lignin decomposition reconstructed from 31 fungal genomes.</title>
        <authorList>
            <person name="Floudas D."/>
            <person name="Binder M."/>
            <person name="Riley R."/>
            <person name="Barry K."/>
            <person name="Blanchette R.A."/>
            <person name="Henrissat B."/>
            <person name="Martinez A.T."/>
            <person name="Otillar R."/>
            <person name="Spatafora J.W."/>
            <person name="Yadav J.S."/>
            <person name="Aerts A."/>
            <person name="Benoit I."/>
            <person name="Boyd A."/>
            <person name="Carlson A."/>
            <person name="Copeland A."/>
            <person name="Coutinho P.M."/>
            <person name="de Vries R.P."/>
            <person name="Ferreira P."/>
            <person name="Findley K."/>
            <person name="Foster B."/>
            <person name="Gaskell J."/>
            <person name="Glotzer D."/>
            <person name="Gorecki P."/>
            <person name="Heitman J."/>
            <person name="Hesse C."/>
            <person name="Hori C."/>
            <person name="Igarashi K."/>
            <person name="Jurgens J.A."/>
            <person name="Kallen N."/>
            <person name="Kersten P."/>
            <person name="Kohler A."/>
            <person name="Kuees U."/>
            <person name="Kumar T.K.A."/>
            <person name="Kuo A."/>
            <person name="LaButti K."/>
            <person name="Larrondo L.F."/>
            <person name="Lindquist E."/>
            <person name="Ling A."/>
            <person name="Lombard V."/>
            <person name="Lucas S."/>
            <person name="Lundell T."/>
            <person name="Martin R."/>
            <person name="McLaughlin D.J."/>
            <person name="Morgenstern I."/>
            <person name="Morin E."/>
            <person name="Murat C."/>
            <person name="Nagy L.G."/>
            <person name="Nolan M."/>
            <person name="Ohm R.A."/>
            <person name="Patyshakuliyeva A."/>
            <person name="Rokas A."/>
            <person name="Ruiz-Duenas F.J."/>
            <person name="Sabat G."/>
            <person name="Salamov A."/>
            <person name="Samejima M."/>
            <person name="Schmutz J."/>
            <person name="Slot J.C."/>
            <person name="St John F."/>
            <person name="Stenlid J."/>
            <person name="Sun H."/>
            <person name="Sun S."/>
            <person name="Syed K."/>
            <person name="Tsang A."/>
            <person name="Wiebenga A."/>
            <person name="Young D."/>
            <person name="Pisabarro A."/>
            <person name="Eastwood D.C."/>
            <person name="Martin F."/>
            <person name="Cullen D."/>
            <person name="Grigoriev I.V."/>
            <person name="Hibbett D.S."/>
        </authorList>
    </citation>
    <scope>NUCLEOTIDE SEQUENCE</scope>
    <source>
        <strain evidence="4">FP-58527</strain>
    </source>
</reference>
<evidence type="ECO:0000256" key="1">
    <source>
        <dbReference type="SAM" id="Phobius"/>
    </source>
</evidence>
<dbReference type="SMART" id="SM00128">
    <property type="entry name" value="IPPc"/>
    <property type="match status" value="1"/>
</dbReference>
<dbReference type="GO" id="GO:0046856">
    <property type="term" value="P:phosphatidylinositol dephosphorylation"/>
    <property type="evidence" value="ECO:0007669"/>
    <property type="project" value="InterPro"/>
</dbReference>
<feature type="domain" description="Inositol polyphosphate-related phosphatase" evidence="2">
    <location>
        <begin position="5"/>
        <end position="354"/>
    </location>
</feature>
<dbReference type="Gene3D" id="3.60.10.10">
    <property type="entry name" value="Endonuclease/exonuclease/phosphatase"/>
    <property type="match status" value="1"/>
</dbReference>
<dbReference type="Proteomes" id="UP000015241">
    <property type="component" value="Unassembled WGS sequence"/>
</dbReference>
<keyword evidence="4" id="KW-1185">Reference proteome</keyword>
<evidence type="ECO:0000313" key="3">
    <source>
        <dbReference type="EMBL" id="EPS95425.1"/>
    </source>
</evidence>
<dbReference type="STRING" id="743788.S8F0S0"/>
<proteinExistence type="predicted"/>
<name>S8F0S0_FOMSC</name>
<keyword evidence="1" id="KW-1133">Transmembrane helix</keyword>
<dbReference type="eggNOG" id="KOG0565">
    <property type="taxonomic scope" value="Eukaryota"/>
</dbReference>